<dbReference type="SUPFAM" id="SSF52058">
    <property type="entry name" value="L domain-like"/>
    <property type="match status" value="2"/>
</dbReference>
<sequence>MHYQLNNLRQLKADEETICKLASIRKLTSLQGLPVFKVLKQRGHKIEELKDMMQLRGKLCIKNLENIESKEEASEAKLNNKHCLDELELEWKSSGNDDDVLEGLKPHSNLRRLEIRNYGGVRFPSWLETQSLRSLKEIWLENIQSWEQLPSLGRFPFLKILHIKNMHAVKRVGHEFYGSTEVKVFPLLEELKISNMLEWEEWFRIEGIQLFPHLLKLHIKDCPKLKGLANLPPSLTELHLKNVGINMLPESWDGDHGSTNDSRMKQHSRSRSSSRTSSISVMHIIRCPNVGNLEQWLSLHHLPAIKRLRIVGCEKVVRLPMERFKDFLSLEFLDITNCPLLPSPVPLILPSSFRYLKLASSCGHLDESLPGCLHNLTSLTSLHLVSCPHITSLPGEVLGHMIALSTLTISDCRELRSVGDLRSLKSLKHLNISGCPRLTVSANEEEQGEGLAHLRFLCIDETALVKVLFSTITLPSLERLSINRSPKLTFFTGEEQLWLHSLKSLRRLYLVNCINLQSLPTESHSLSTLQFLSISNCPKIRSLTEKGLPSSLTDLVFRNCHPVLTEQLQKHKEMMIKSHNVIS</sequence>
<dbReference type="AlphaFoldDB" id="A0A6I9SFW5"/>
<protein>
    <submittedName>
        <fullName evidence="4">Disease resistance RPP13-like protein 1</fullName>
    </submittedName>
</protein>
<dbReference type="Proteomes" id="UP000504607">
    <property type="component" value="Unplaced"/>
</dbReference>
<evidence type="ECO:0000313" key="3">
    <source>
        <dbReference type="Proteomes" id="UP000504607"/>
    </source>
</evidence>
<evidence type="ECO:0000259" key="2">
    <source>
        <dbReference type="Pfam" id="PF25019"/>
    </source>
</evidence>
<proteinExistence type="predicted"/>
<dbReference type="RefSeq" id="XP_010942382.2">
    <property type="nucleotide sequence ID" value="XM_010944080.3"/>
</dbReference>
<accession>A0A6I9SFW5</accession>
<feature type="compositionally biased region" description="Basic and acidic residues" evidence="1">
    <location>
        <begin position="253"/>
        <end position="264"/>
    </location>
</feature>
<reference evidence="4" key="1">
    <citation type="submission" date="2025-08" db="UniProtKB">
        <authorList>
            <consortium name="RefSeq"/>
        </authorList>
    </citation>
    <scope>IDENTIFICATION</scope>
</reference>
<dbReference type="PANTHER" id="PTHR47186:SF3">
    <property type="entry name" value="OS09G0267800 PROTEIN"/>
    <property type="match status" value="1"/>
</dbReference>
<evidence type="ECO:0000313" key="4">
    <source>
        <dbReference type="RefSeq" id="XP_010942382.2"/>
    </source>
</evidence>
<feature type="region of interest" description="Disordered" evidence="1">
    <location>
        <begin position="251"/>
        <end position="276"/>
    </location>
</feature>
<dbReference type="InParanoid" id="A0A6I9SFW5"/>
<dbReference type="Gene3D" id="3.80.10.10">
    <property type="entry name" value="Ribonuclease Inhibitor"/>
    <property type="match status" value="3"/>
</dbReference>
<dbReference type="InterPro" id="IPR032675">
    <property type="entry name" value="LRR_dom_sf"/>
</dbReference>
<name>A0A6I9SFW5_ELAGV</name>
<dbReference type="OrthoDB" id="786661at2759"/>
<dbReference type="Pfam" id="PF25019">
    <property type="entry name" value="LRR_R13L1-DRL21"/>
    <property type="match status" value="1"/>
</dbReference>
<dbReference type="InterPro" id="IPR056789">
    <property type="entry name" value="LRR_R13L1-DRL21"/>
</dbReference>
<gene>
    <name evidence="4" type="primary">LOC105060399</name>
</gene>
<dbReference type="PANTHER" id="PTHR47186">
    <property type="entry name" value="LEUCINE-RICH REPEAT-CONTAINING PROTEIN 57"/>
    <property type="match status" value="1"/>
</dbReference>
<feature type="domain" description="R13L1/DRL21-like LRR repeat region" evidence="2">
    <location>
        <begin position="46"/>
        <end position="166"/>
    </location>
</feature>
<keyword evidence="3" id="KW-1185">Reference proteome</keyword>
<evidence type="ECO:0000256" key="1">
    <source>
        <dbReference type="SAM" id="MobiDB-lite"/>
    </source>
</evidence>
<organism evidence="3 4">
    <name type="scientific">Elaeis guineensis var. tenera</name>
    <name type="common">Oil palm</name>
    <dbReference type="NCBI Taxonomy" id="51953"/>
    <lineage>
        <taxon>Eukaryota</taxon>
        <taxon>Viridiplantae</taxon>
        <taxon>Streptophyta</taxon>
        <taxon>Embryophyta</taxon>
        <taxon>Tracheophyta</taxon>
        <taxon>Spermatophyta</taxon>
        <taxon>Magnoliopsida</taxon>
        <taxon>Liliopsida</taxon>
        <taxon>Arecaceae</taxon>
        <taxon>Arecoideae</taxon>
        <taxon>Cocoseae</taxon>
        <taxon>Elaeidinae</taxon>
        <taxon>Elaeis</taxon>
    </lineage>
</organism>